<proteinExistence type="predicted"/>
<organism evidence="1 2">
    <name type="scientific">Pseudomonas putida ND6</name>
    <dbReference type="NCBI Taxonomy" id="231023"/>
    <lineage>
        <taxon>Bacteria</taxon>
        <taxon>Pseudomonadati</taxon>
        <taxon>Pseudomonadota</taxon>
        <taxon>Gammaproteobacteria</taxon>
        <taxon>Pseudomonadales</taxon>
        <taxon>Pseudomonadaceae</taxon>
        <taxon>Pseudomonas</taxon>
    </lineage>
</organism>
<protein>
    <submittedName>
        <fullName evidence="1">Uncharacterized protein</fullName>
    </submittedName>
</protein>
<dbReference type="HOGENOM" id="CLU_3204194_0_0_6"/>
<dbReference type="AlphaFoldDB" id="I3V2Z4"/>
<sequence>MQRCCLLNTMLSWQKPVSPLSTRGLADWHGVCFVALESTELQGAT</sequence>
<dbReference type="KEGG" id="ppi:YSA_09844"/>
<accession>I3V2Z4</accession>
<name>I3V2Z4_PSEPU</name>
<dbReference type="EMBL" id="CP003588">
    <property type="protein sequence ID" value="AFK72115.1"/>
    <property type="molecule type" value="Genomic_DNA"/>
</dbReference>
<dbReference type="Proteomes" id="UP000005268">
    <property type="component" value="Chromosome"/>
</dbReference>
<evidence type="ECO:0000313" key="1">
    <source>
        <dbReference type="EMBL" id="AFK72115.1"/>
    </source>
</evidence>
<reference evidence="1 2" key="1">
    <citation type="journal article" date="2012" name="J. Bacteriol.">
        <title>Complete Genome Sequence of the Naphthalene-Degrading Pseudomonas putida Strain ND6.</title>
        <authorList>
            <person name="Li S."/>
            <person name="Zhao H."/>
            <person name="Li Y."/>
            <person name="Niu S."/>
            <person name="Cai B."/>
        </authorList>
    </citation>
    <scope>NUCLEOTIDE SEQUENCE [LARGE SCALE GENOMIC DNA]</scope>
    <source>
        <strain evidence="1 2">ND6</strain>
    </source>
</reference>
<evidence type="ECO:0000313" key="2">
    <source>
        <dbReference type="Proteomes" id="UP000005268"/>
    </source>
</evidence>
<gene>
    <name evidence="1" type="ORF">YSA_09844</name>
</gene>